<dbReference type="AlphaFoldDB" id="A0A1U8LPK3"/>
<evidence type="ECO:0000313" key="3">
    <source>
        <dbReference type="RefSeq" id="XP_016715378.1"/>
    </source>
</evidence>
<dbReference type="Proteomes" id="UP000818029">
    <property type="component" value="Chromosome D01"/>
</dbReference>
<keyword evidence="2" id="KW-1185">Reference proteome</keyword>
<dbReference type="Pfam" id="PF14223">
    <property type="entry name" value="Retrotran_gag_2"/>
    <property type="match status" value="1"/>
</dbReference>
<dbReference type="KEGG" id="ghi:107928633"/>
<dbReference type="GeneID" id="107928633"/>
<evidence type="ECO:0000259" key="1">
    <source>
        <dbReference type="Pfam" id="PF22936"/>
    </source>
</evidence>
<dbReference type="PaxDb" id="3635-A0A1U8LPK3"/>
<gene>
    <name evidence="3" type="primary">LOC107928633</name>
</gene>
<accession>A0A1U8LPK3</accession>
<dbReference type="OrthoDB" id="1747579at2759"/>
<dbReference type="PANTHER" id="PTHR35317:SF24">
    <property type="entry name" value="RETROVIRUS-RELATED POL POLYPROTEIN FROM TRANSPOSON TNT 1-94"/>
    <property type="match status" value="1"/>
</dbReference>
<reference evidence="2" key="1">
    <citation type="journal article" date="2020" name="Nat. Genet.">
        <title>Genomic diversifications of five Gossypium allopolyploid species and their impact on cotton improvement.</title>
        <authorList>
            <person name="Chen Z.J."/>
            <person name="Sreedasyam A."/>
            <person name="Ando A."/>
            <person name="Song Q."/>
            <person name="De Santiago L.M."/>
            <person name="Hulse-Kemp A.M."/>
            <person name="Ding M."/>
            <person name="Ye W."/>
            <person name="Kirkbride R.C."/>
            <person name="Jenkins J."/>
            <person name="Plott C."/>
            <person name="Lovell J."/>
            <person name="Lin Y.M."/>
            <person name="Vaughn R."/>
            <person name="Liu B."/>
            <person name="Simpson S."/>
            <person name="Scheffler B.E."/>
            <person name="Wen L."/>
            <person name="Saski C.A."/>
            <person name="Grover C.E."/>
            <person name="Hu G."/>
            <person name="Conover J.L."/>
            <person name="Carlson J.W."/>
            <person name="Shu S."/>
            <person name="Boston L.B."/>
            <person name="Williams M."/>
            <person name="Peterson D.G."/>
            <person name="McGee K."/>
            <person name="Jones D.C."/>
            <person name="Wendel J.F."/>
            <person name="Stelly D.M."/>
            <person name="Grimwood J."/>
            <person name="Schmutz J."/>
        </authorList>
    </citation>
    <scope>NUCLEOTIDE SEQUENCE [LARGE SCALE GENOMIC DNA]</scope>
    <source>
        <strain evidence="2">cv. TM-1</strain>
    </source>
</reference>
<proteinExistence type="predicted"/>
<dbReference type="RefSeq" id="XP_016715378.1">
    <property type="nucleotide sequence ID" value="XM_016859889.1"/>
</dbReference>
<reference evidence="3" key="2">
    <citation type="submission" date="2025-08" db="UniProtKB">
        <authorList>
            <consortium name="RefSeq"/>
        </authorList>
    </citation>
    <scope>IDENTIFICATION</scope>
</reference>
<sequence length="371" mass="43514">MEGCDYWEAVKEDYEVTPLPNNPTMNQIKMHKDRTTRKAKAKAWLYALVSPSIFNRIMVFGLAKDIWDYLKAEYQEDERIKSMKVLNLIREFERLQMKEFESIKEYSDKLIDIANKYEATIVSLENTKDLTQLRVVELISALQAQEQRRLMRCWRKPDVKCRRCNLMGHIERFCKEPRNQQQGGTHVAIKEEDGHLFVVFYFSSSTLYESWLVDSGCTNHMNCNEKIFKDLDRSLKSRVRIGNGEYLEVKGKDTVAIESYDGTKMFSDVLFVPKIDQNLLSVGKFIKNRFNVMFEEEKCLIFDSSGNELFRIKMQKKSFSLNPLEEEQVTSKCQIVKTSDQMDLHAEQVRKQLEATLEAALDEKEFIEGEY</sequence>
<organism evidence="2 3">
    <name type="scientific">Gossypium hirsutum</name>
    <name type="common">Upland cotton</name>
    <name type="synonym">Gossypium mexicanum</name>
    <dbReference type="NCBI Taxonomy" id="3635"/>
    <lineage>
        <taxon>Eukaryota</taxon>
        <taxon>Viridiplantae</taxon>
        <taxon>Streptophyta</taxon>
        <taxon>Embryophyta</taxon>
        <taxon>Tracheophyta</taxon>
        <taxon>Spermatophyta</taxon>
        <taxon>Magnoliopsida</taxon>
        <taxon>eudicotyledons</taxon>
        <taxon>Gunneridae</taxon>
        <taxon>Pentapetalae</taxon>
        <taxon>rosids</taxon>
        <taxon>malvids</taxon>
        <taxon>Malvales</taxon>
        <taxon>Malvaceae</taxon>
        <taxon>Malvoideae</taxon>
        <taxon>Gossypium</taxon>
    </lineage>
</organism>
<dbReference type="PANTHER" id="PTHR35317">
    <property type="entry name" value="OS04G0629600 PROTEIN"/>
    <property type="match status" value="1"/>
</dbReference>
<evidence type="ECO:0000313" key="2">
    <source>
        <dbReference type="Proteomes" id="UP000818029"/>
    </source>
</evidence>
<protein>
    <recommendedName>
        <fullName evidence="1">Retrovirus-related Pol polyprotein from transposon TNT 1-94-like beta-barrel domain-containing protein</fullName>
    </recommendedName>
</protein>
<dbReference type="Pfam" id="PF22936">
    <property type="entry name" value="Pol_BBD"/>
    <property type="match status" value="1"/>
</dbReference>
<dbReference type="InterPro" id="IPR054722">
    <property type="entry name" value="PolX-like_BBD"/>
</dbReference>
<name>A0A1U8LPK3_GOSHI</name>
<feature type="domain" description="Retrovirus-related Pol polyprotein from transposon TNT 1-94-like beta-barrel" evidence="1">
    <location>
        <begin position="211"/>
        <end position="289"/>
    </location>
</feature>